<proteinExistence type="predicted"/>
<name>A0ABP9LVC6_9ACTN</name>
<dbReference type="Proteomes" id="UP001500124">
    <property type="component" value="Unassembled WGS sequence"/>
</dbReference>
<sequence>MSAALRIRRGVRSDWTGADYDSYTVLAELGAARPAARVTRARRGRPLRRAFRAALRTAALIHLAHTAPARKEAATR</sequence>
<evidence type="ECO:0000313" key="2">
    <source>
        <dbReference type="Proteomes" id="UP001500124"/>
    </source>
</evidence>
<accession>A0ABP9LVC6</accession>
<gene>
    <name evidence="1" type="ORF">GCM10023336_77870</name>
</gene>
<evidence type="ECO:0000313" key="1">
    <source>
        <dbReference type="EMBL" id="GAA5082981.1"/>
    </source>
</evidence>
<protein>
    <submittedName>
        <fullName evidence="1">Uncharacterized protein</fullName>
    </submittedName>
</protein>
<dbReference type="EMBL" id="BAABKC010000158">
    <property type="protein sequence ID" value="GAA5082981.1"/>
    <property type="molecule type" value="Genomic_DNA"/>
</dbReference>
<organism evidence="1 2">
    <name type="scientific">Streptomyces similanensis</name>
    <dbReference type="NCBI Taxonomy" id="1274988"/>
    <lineage>
        <taxon>Bacteria</taxon>
        <taxon>Bacillati</taxon>
        <taxon>Actinomycetota</taxon>
        <taxon>Actinomycetes</taxon>
        <taxon>Kitasatosporales</taxon>
        <taxon>Streptomycetaceae</taxon>
        <taxon>Streptomyces</taxon>
    </lineage>
</organism>
<reference evidence="2" key="1">
    <citation type="journal article" date="2019" name="Int. J. Syst. Evol. Microbiol.">
        <title>The Global Catalogue of Microorganisms (GCM) 10K type strain sequencing project: providing services to taxonomists for standard genome sequencing and annotation.</title>
        <authorList>
            <consortium name="The Broad Institute Genomics Platform"/>
            <consortium name="The Broad Institute Genome Sequencing Center for Infectious Disease"/>
            <person name="Wu L."/>
            <person name="Ma J."/>
        </authorList>
    </citation>
    <scope>NUCLEOTIDE SEQUENCE [LARGE SCALE GENOMIC DNA]</scope>
    <source>
        <strain evidence="2">JCM 18410</strain>
    </source>
</reference>
<dbReference type="RefSeq" id="WP_345672763.1">
    <property type="nucleotide sequence ID" value="NZ_BAABKC010000158.1"/>
</dbReference>
<comment type="caution">
    <text evidence="1">The sequence shown here is derived from an EMBL/GenBank/DDBJ whole genome shotgun (WGS) entry which is preliminary data.</text>
</comment>
<keyword evidence="2" id="KW-1185">Reference proteome</keyword>